<keyword evidence="2" id="KW-1185">Reference proteome</keyword>
<protein>
    <submittedName>
        <fullName evidence="1">Uncharacterized protein</fullName>
    </submittedName>
</protein>
<evidence type="ECO:0000313" key="2">
    <source>
        <dbReference type="Proteomes" id="UP000828048"/>
    </source>
</evidence>
<comment type="caution">
    <text evidence="1">The sequence shown here is derived from an EMBL/GenBank/DDBJ whole genome shotgun (WGS) entry which is preliminary data.</text>
</comment>
<name>A0ACB7ZI73_9ERIC</name>
<organism evidence="1 2">
    <name type="scientific">Vaccinium darrowii</name>
    <dbReference type="NCBI Taxonomy" id="229202"/>
    <lineage>
        <taxon>Eukaryota</taxon>
        <taxon>Viridiplantae</taxon>
        <taxon>Streptophyta</taxon>
        <taxon>Embryophyta</taxon>
        <taxon>Tracheophyta</taxon>
        <taxon>Spermatophyta</taxon>
        <taxon>Magnoliopsida</taxon>
        <taxon>eudicotyledons</taxon>
        <taxon>Gunneridae</taxon>
        <taxon>Pentapetalae</taxon>
        <taxon>asterids</taxon>
        <taxon>Ericales</taxon>
        <taxon>Ericaceae</taxon>
        <taxon>Vaccinioideae</taxon>
        <taxon>Vaccinieae</taxon>
        <taxon>Vaccinium</taxon>
    </lineage>
</organism>
<gene>
    <name evidence="1" type="ORF">Vadar_008213</name>
</gene>
<proteinExistence type="predicted"/>
<sequence>MEKTESDRKSLNTVDLLLSTAIFGLGLLALVAAFGVPMDYIILIMHYFILIVTVGVESCDLLLIVQTKSGIESQLVEIGLATTLLLVKKKLPVILPNLEVYLPMSIRSYPFPSQAVVAKILLQTADYSKIHLISKDMESMLLSKSKVILEEPPYCFLSWIEKPNAELVLGCNLDYMSEEELVSMEQDVIHESGKII</sequence>
<dbReference type="EMBL" id="CM037159">
    <property type="protein sequence ID" value="KAH7865557.1"/>
    <property type="molecule type" value="Genomic_DNA"/>
</dbReference>
<evidence type="ECO:0000313" key="1">
    <source>
        <dbReference type="EMBL" id="KAH7865557.1"/>
    </source>
</evidence>
<accession>A0ACB7ZI73</accession>
<dbReference type="Proteomes" id="UP000828048">
    <property type="component" value="Chromosome 9"/>
</dbReference>
<reference evidence="1 2" key="1">
    <citation type="journal article" date="2021" name="Hortic Res">
        <title>High-quality reference genome and annotation aids understanding of berry development for evergreen blueberry (Vaccinium darrowii).</title>
        <authorList>
            <person name="Yu J."/>
            <person name="Hulse-Kemp A.M."/>
            <person name="Babiker E."/>
            <person name="Staton M."/>
        </authorList>
    </citation>
    <scope>NUCLEOTIDE SEQUENCE [LARGE SCALE GENOMIC DNA]</scope>
    <source>
        <strain evidence="2">cv. NJ 8807/NJ 8810</strain>
        <tissue evidence="1">Young leaf</tissue>
    </source>
</reference>